<keyword evidence="11 16" id="KW-1133">Transmembrane helix</keyword>
<dbReference type="Gene3D" id="1.20.120.160">
    <property type="entry name" value="HPT domain"/>
    <property type="match status" value="1"/>
</dbReference>
<evidence type="ECO:0000256" key="5">
    <source>
        <dbReference type="ARBA" id="ARBA00022519"/>
    </source>
</evidence>
<evidence type="ECO:0000256" key="7">
    <source>
        <dbReference type="ARBA" id="ARBA00022679"/>
    </source>
</evidence>
<dbReference type="EMBL" id="JBHDIY010000002">
    <property type="protein sequence ID" value="MFL4471600.1"/>
    <property type="molecule type" value="Genomic_DNA"/>
</dbReference>
<feature type="domain" description="PAS" evidence="19">
    <location>
        <begin position="213"/>
        <end position="284"/>
    </location>
</feature>
<evidence type="ECO:0000256" key="12">
    <source>
        <dbReference type="ARBA" id="ARBA00023012"/>
    </source>
</evidence>
<comment type="subcellular location">
    <subcellularLocation>
        <location evidence="2">Cell inner membrane</location>
        <topology evidence="2">Multi-pass membrane protein</topology>
    </subcellularLocation>
</comment>
<proteinExistence type="predicted"/>
<evidence type="ECO:0000256" key="4">
    <source>
        <dbReference type="ARBA" id="ARBA00022475"/>
    </source>
</evidence>
<evidence type="ECO:0000256" key="14">
    <source>
        <dbReference type="PROSITE-ProRule" id="PRU00110"/>
    </source>
</evidence>
<keyword evidence="7" id="KW-0808">Transferase</keyword>
<dbReference type="SUPFAM" id="SSF55874">
    <property type="entry name" value="ATPase domain of HSP90 chaperone/DNA topoisomerase II/histidine kinase"/>
    <property type="match status" value="1"/>
</dbReference>
<dbReference type="InterPro" id="IPR000700">
    <property type="entry name" value="PAS-assoc_C"/>
</dbReference>
<dbReference type="SUPFAM" id="SSF47226">
    <property type="entry name" value="Histidine-containing phosphotransfer domain, HPT domain"/>
    <property type="match status" value="1"/>
</dbReference>
<dbReference type="GO" id="GO:0005524">
    <property type="term" value="F:ATP binding"/>
    <property type="evidence" value="ECO:0007669"/>
    <property type="project" value="UniProtKB-KW"/>
</dbReference>
<evidence type="ECO:0000256" key="1">
    <source>
        <dbReference type="ARBA" id="ARBA00000085"/>
    </source>
</evidence>
<evidence type="ECO:0000259" key="21">
    <source>
        <dbReference type="PROSITE" id="PS50894"/>
    </source>
</evidence>
<dbReference type="PANTHER" id="PTHR43047:SF64">
    <property type="entry name" value="HISTIDINE KINASE CONTAINING CHEY-HOMOLOGOUS RECEIVER DOMAIN AND PAS DOMAIN-RELATED"/>
    <property type="match status" value="1"/>
</dbReference>
<dbReference type="PROSITE" id="PS50894">
    <property type="entry name" value="HPT"/>
    <property type="match status" value="1"/>
</dbReference>
<dbReference type="Pfam" id="PF00072">
    <property type="entry name" value="Response_reg"/>
    <property type="match status" value="1"/>
</dbReference>
<dbReference type="InterPro" id="IPR036097">
    <property type="entry name" value="HisK_dim/P_sf"/>
</dbReference>
<dbReference type="Pfam" id="PF13426">
    <property type="entry name" value="PAS_9"/>
    <property type="match status" value="1"/>
</dbReference>
<dbReference type="CDD" id="cd16922">
    <property type="entry name" value="HATPase_EvgS-ArcB-TorS-like"/>
    <property type="match status" value="1"/>
</dbReference>
<protein>
    <recommendedName>
        <fullName evidence="3">histidine kinase</fullName>
        <ecNumber evidence="3">2.7.13.3</ecNumber>
    </recommendedName>
</protein>
<dbReference type="InterPro" id="IPR003661">
    <property type="entry name" value="HisK_dim/P_dom"/>
</dbReference>
<evidence type="ECO:0000313" key="23">
    <source>
        <dbReference type="Proteomes" id="UP001627408"/>
    </source>
</evidence>
<dbReference type="CDD" id="cd17546">
    <property type="entry name" value="REC_hyHK_CKI1_RcsC-like"/>
    <property type="match status" value="1"/>
</dbReference>
<dbReference type="InterPro" id="IPR001610">
    <property type="entry name" value="PAC"/>
</dbReference>
<dbReference type="PROSITE" id="PS50109">
    <property type="entry name" value="HIS_KIN"/>
    <property type="match status" value="1"/>
</dbReference>
<dbReference type="InterPro" id="IPR003594">
    <property type="entry name" value="HATPase_dom"/>
</dbReference>
<dbReference type="PROSITE" id="PS50113">
    <property type="entry name" value="PAC"/>
    <property type="match status" value="1"/>
</dbReference>
<dbReference type="InterPro" id="IPR036890">
    <property type="entry name" value="HATPase_C_sf"/>
</dbReference>
<dbReference type="SMART" id="SM00387">
    <property type="entry name" value="HATPase_c"/>
    <property type="match status" value="1"/>
</dbReference>
<sequence>MKLGLNRYRMTVMAGICLLIFLLAIMVTNLLSQLRGLSAAAQDNMQWSISQIDTEFANLDAMLIEQMATGRFPDDEVQLRVDIALSRLNIINSGRAAEIFEGNAQAADMIAPLNTFARAAVALSDAPGPLRGEALDQMHQLVHDVRPHARDIALLGVSLGAAQSEARRAQFASQLARTGGIAIALLVLMAILMLFLDRLLQRAARRDAALSASSAQLSSTVAASLDAIVTAEATGRIVGFNASAERVFGWRRDEIVGQKMEDTFIPHRMRAAHTRGVKRYLETGTRHFVDAGRFEMSAQRKNGDEFPVEMNITTTQDGDETRFIAYIRDISARKSNEQKLIEARDRAEQTDKAKSRFLTVMSHEMRSPLNGILGVLDLLKTTKLDDQQARYAQIATSSSEILLEHVNEALDITRIETGELQLTMQDFDLVDLIQGLVDVFDPLAREKNLTLALEIEQNARGHYHGDAGRIRQILTNLIGNAIKFTETGGIALHVSGDHGPETSSLRFEVIDTGIGIPPDQHEQVFADFFALARSEGRQARGDGLGLSISRRIARAMDGDVSLKSAEGNGSVFVLSLPLERGGAVTDTMTTDTQPTPMRPCDVLIVEDNSINRHVLSDMLSTMGHSVHQAVNGADCIDKGRDQRFDVIFMDISMPVMDGIEATRRLRSGNGANAQTHIVGLTAHGREEYREMAVASGMNRFHTKPIRLDALRTVFADVTLDEWPKADTERPPDALAEMVELLGRDRVASTADRFLSELAAFTADLRTGMTMQDSAVIAEAAHKAKGAASLLGQYDLETSLAALEEEARNDALLDAETWAAQLDTAAHDARSAFDAALRQVVGNP</sequence>
<dbReference type="Gene3D" id="3.30.565.10">
    <property type="entry name" value="Histidine kinase-like ATPase, C-terminal domain"/>
    <property type="match status" value="1"/>
</dbReference>
<dbReference type="Gene3D" id="1.10.287.130">
    <property type="match status" value="1"/>
</dbReference>
<feature type="domain" description="PAC" evidence="20">
    <location>
        <begin position="292"/>
        <end position="342"/>
    </location>
</feature>
<comment type="caution">
    <text evidence="22">The sequence shown here is derived from an EMBL/GenBank/DDBJ whole genome shotgun (WGS) entry which is preliminary data.</text>
</comment>
<comment type="catalytic activity">
    <reaction evidence="1">
        <text>ATP + protein L-histidine = ADP + protein N-phospho-L-histidine.</text>
        <dbReference type="EC" id="2.7.13.3"/>
    </reaction>
</comment>
<dbReference type="PANTHER" id="PTHR43047">
    <property type="entry name" value="TWO-COMPONENT HISTIDINE PROTEIN KINASE"/>
    <property type="match status" value="1"/>
</dbReference>
<keyword evidence="8 16" id="KW-0812">Transmembrane</keyword>
<evidence type="ECO:0000256" key="2">
    <source>
        <dbReference type="ARBA" id="ARBA00004429"/>
    </source>
</evidence>
<keyword evidence="13 16" id="KW-0472">Membrane</keyword>
<dbReference type="Pfam" id="PF00512">
    <property type="entry name" value="HisKA"/>
    <property type="match status" value="1"/>
</dbReference>
<dbReference type="SMART" id="SM00388">
    <property type="entry name" value="HisKA"/>
    <property type="match status" value="1"/>
</dbReference>
<dbReference type="Proteomes" id="UP001627408">
    <property type="component" value="Unassembled WGS sequence"/>
</dbReference>
<dbReference type="PROSITE" id="PS50110">
    <property type="entry name" value="RESPONSE_REGULATORY"/>
    <property type="match status" value="1"/>
</dbReference>
<dbReference type="SMART" id="SM00448">
    <property type="entry name" value="REC"/>
    <property type="match status" value="1"/>
</dbReference>
<dbReference type="Pfam" id="PF02518">
    <property type="entry name" value="HATPase_c"/>
    <property type="match status" value="1"/>
</dbReference>
<evidence type="ECO:0000313" key="22">
    <source>
        <dbReference type="EMBL" id="MFL4471600.1"/>
    </source>
</evidence>
<name>A0ABW8UWR0_9RHOB</name>
<dbReference type="RefSeq" id="WP_407593440.1">
    <property type="nucleotide sequence ID" value="NZ_JBHDIY010000002.1"/>
</dbReference>
<dbReference type="PROSITE" id="PS50112">
    <property type="entry name" value="PAS"/>
    <property type="match status" value="1"/>
</dbReference>
<evidence type="ECO:0000259" key="20">
    <source>
        <dbReference type="PROSITE" id="PS50113"/>
    </source>
</evidence>
<evidence type="ECO:0000259" key="19">
    <source>
        <dbReference type="PROSITE" id="PS50112"/>
    </source>
</evidence>
<evidence type="ECO:0000256" key="13">
    <source>
        <dbReference type="ARBA" id="ARBA00023136"/>
    </source>
</evidence>
<dbReference type="InterPro" id="IPR001789">
    <property type="entry name" value="Sig_transdc_resp-reg_receiver"/>
</dbReference>
<organism evidence="22 23">
    <name type="scientific">Tateyamaria armeniaca</name>
    <dbReference type="NCBI Taxonomy" id="2518930"/>
    <lineage>
        <taxon>Bacteria</taxon>
        <taxon>Pseudomonadati</taxon>
        <taxon>Pseudomonadota</taxon>
        <taxon>Alphaproteobacteria</taxon>
        <taxon>Rhodobacterales</taxon>
        <taxon>Roseobacteraceae</taxon>
        <taxon>Tateyamaria</taxon>
    </lineage>
</organism>
<evidence type="ECO:0000256" key="8">
    <source>
        <dbReference type="ARBA" id="ARBA00022692"/>
    </source>
</evidence>
<dbReference type="Gene3D" id="3.40.50.2300">
    <property type="match status" value="1"/>
</dbReference>
<dbReference type="InterPro" id="IPR035965">
    <property type="entry name" value="PAS-like_dom_sf"/>
</dbReference>
<dbReference type="InterPro" id="IPR036641">
    <property type="entry name" value="HPT_dom_sf"/>
</dbReference>
<evidence type="ECO:0000256" key="11">
    <source>
        <dbReference type="ARBA" id="ARBA00022989"/>
    </source>
</evidence>
<evidence type="ECO:0000256" key="6">
    <source>
        <dbReference type="ARBA" id="ARBA00022553"/>
    </source>
</evidence>
<accession>A0ABW8UWR0</accession>
<keyword evidence="12" id="KW-0902">Two-component regulatory system</keyword>
<evidence type="ECO:0000256" key="16">
    <source>
        <dbReference type="SAM" id="Phobius"/>
    </source>
</evidence>
<keyword evidence="9" id="KW-0418">Kinase</keyword>
<evidence type="ECO:0000256" key="3">
    <source>
        <dbReference type="ARBA" id="ARBA00012438"/>
    </source>
</evidence>
<dbReference type="SUPFAM" id="SSF47384">
    <property type="entry name" value="Homodimeric domain of signal transducing histidine kinase"/>
    <property type="match status" value="1"/>
</dbReference>
<keyword evidence="5" id="KW-0997">Cell inner membrane</keyword>
<keyword evidence="10 22" id="KW-0547">Nucleotide-binding</keyword>
<dbReference type="InterPro" id="IPR005467">
    <property type="entry name" value="His_kinase_dom"/>
</dbReference>
<evidence type="ECO:0000256" key="15">
    <source>
        <dbReference type="PROSITE-ProRule" id="PRU00169"/>
    </source>
</evidence>
<feature type="modified residue" description="Phosphohistidine" evidence="14">
    <location>
        <position position="781"/>
    </location>
</feature>
<feature type="domain" description="Response regulatory" evidence="18">
    <location>
        <begin position="601"/>
        <end position="718"/>
    </location>
</feature>
<feature type="domain" description="HPt" evidence="21">
    <location>
        <begin position="742"/>
        <end position="839"/>
    </location>
</feature>
<keyword evidence="10 22" id="KW-0067">ATP-binding</keyword>
<reference evidence="22 23" key="1">
    <citation type="submission" date="2024-08" db="EMBL/GenBank/DDBJ databases">
        <title>Tateyamaria sp. nov., isolated from marine algae.</title>
        <authorList>
            <person name="Choi B.J."/>
            <person name="Kim J.M."/>
            <person name="Lee J.K."/>
            <person name="Choi D.G."/>
            <person name="Bayburt H."/>
            <person name="Baek J.H."/>
            <person name="Han D.M."/>
            <person name="Jeon C.O."/>
        </authorList>
    </citation>
    <scope>NUCLEOTIDE SEQUENCE [LARGE SCALE GENOMIC DNA]</scope>
    <source>
        <strain evidence="22 23">KMU-156</strain>
    </source>
</reference>
<feature type="domain" description="Histidine kinase" evidence="17">
    <location>
        <begin position="360"/>
        <end position="580"/>
    </location>
</feature>
<feature type="transmembrane region" description="Helical" evidence="16">
    <location>
        <begin position="175"/>
        <end position="196"/>
    </location>
</feature>
<keyword evidence="6 15" id="KW-0597">Phosphoprotein</keyword>
<gene>
    <name evidence="22" type="ORF">ACERZ8_17590</name>
</gene>
<dbReference type="InterPro" id="IPR008207">
    <property type="entry name" value="Sig_transdc_His_kin_Hpt_dom"/>
</dbReference>
<evidence type="ECO:0000259" key="18">
    <source>
        <dbReference type="PROSITE" id="PS50110"/>
    </source>
</evidence>
<evidence type="ECO:0000256" key="10">
    <source>
        <dbReference type="ARBA" id="ARBA00022840"/>
    </source>
</evidence>
<dbReference type="SMART" id="SM00091">
    <property type="entry name" value="PAS"/>
    <property type="match status" value="1"/>
</dbReference>
<dbReference type="EC" id="2.7.13.3" evidence="3"/>
<feature type="modified residue" description="4-aspartylphosphate" evidence="15">
    <location>
        <position position="650"/>
    </location>
</feature>
<dbReference type="SUPFAM" id="SSF52172">
    <property type="entry name" value="CheY-like"/>
    <property type="match status" value="1"/>
</dbReference>
<evidence type="ECO:0000256" key="9">
    <source>
        <dbReference type="ARBA" id="ARBA00022777"/>
    </source>
</evidence>
<dbReference type="PRINTS" id="PR00344">
    <property type="entry name" value="BCTRLSENSOR"/>
</dbReference>
<dbReference type="CDD" id="cd00082">
    <property type="entry name" value="HisKA"/>
    <property type="match status" value="1"/>
</dbReference>
<dbReference type="CDD" id="cd00130">
    <property type="entry name" value="PAS"/>
    <property type="match status" value="1"/>
</dbReference>
<dbReference type="SMART" id="SM00086">
    <property type="entry name" value="PAC"/>
    <property type="match status" value="1"/>
</dbReference>
<dbReference type="NCBIfam" id="TIGR00229">
    <property type="entry name" value="sensory_box"/>
    <property type="match status" value="1"/>
</dbReference>
<dbReference type="InterPro" id="IPR004358">
    <property type="entry name" value="Sig_transdc_His_kin-like_C"/>
</dbReference>
<evidence type="ECO:0000259" key="17">
    <source>
        <dbReference type="PROSITE" id="PS50109"/>
    </source>
</evidence>
<dbReference type="InterPro" id="IPR000014">
    <property type="entry name" value="PAS"/>
</dbReference>
<dbReference type="InterPro" id="IPR011006">
    <property type="entry name" value="CheY-like_superfamily"/>
</dbReference>
<dbReference type="SUPFAM" id="SSF55785">
    <property type="entry name" value="PYP-like sensor domain (PAS domain)"/>
    <property type="match status" value="1"/>
</dbReference>
<keyword evidence="4" id="KW-1003">Cell membrane</keyword>
<keyword evidence="23" id="KW-1185">Reference proteome</keyword>
<dbReference type="Gene3D" id="3.30.450.20">
    <property type="entry name" value="PAS domain"/>
    <property type="match status" value="1"/>
</dbReference>